<sequence length="140" mass="16230">METSKDSVRFYIFMCMQLGCKVTEIHTDLVNVLADSAPSFDTVARWLRHFLECWDSFNDEPRSGRPRTSVTEDVVAHADAIIREDWSIMLRFIAYELGVSYGSAHNIMHEQLGRTKTCARWVPHLLTPEQQAERVRICRL</sequence>
<evidence type="ECO:0000259" key="1">
    <source>
        <dbReference type="Pfam" id="PF17906"/>
    </source>
</evidence>
<dbReference type="EMBL" id="NIVC01003392">
    <property type="protein sequence ID" value="PAA51606.1"/>
    <property type="molecule type" value="Genomic_DNA"/>
</dbReference>
<dbReference type="AlphaFoldDB" id="A0A267EZV0"/>
<evidence type="ECO:0000313" key="4">
    <source>
        <dbReference type="Proteomes" id="UP000215902"/>
    </source>
</evidence>
<accession>A0A267EZV0</accession>
<evidence type="ECO:0000313" key="2">
    <source>
        <dbReference type="EMBL" id="PAA51606.1"/>
    </source>
</evidence>
<gene>
    <name evidence="3" type="ORF">BOX15_Mlig028961g1</name>
    <name evidence="2" type="ORF">BOX15_Mlig028961g2</name>
</gene>
<keyword evidence="4" id="KW-1185">Reference proteome</keyword>
<proteinExistence type="predicted"/>
<evidence type="ECO:0000313" key="3">
    <source>
        <dbReference type="EMBL" id="PAA67045.1"/>
    </source>
</evidence>
<feature type="domain" description="Mos1 transposase HTH" evidence="1">
    <location>
        <begin position="8"/>
        <end position="50"/>
    </location>
</feature>
<dbReference type="Gene3D" id="1.10.10.1450">
    <property type="match status" value="1"/>
</dbReference>
<reference evidence="3 4" key="1">
    <citation type="submission" date="2017-06" db="EMBL/GenBank/DDBJ databases">
        <title>A platform for efficient transgenesis in Macrostomum lignano, a flatworm model organism for stem cell research.</title>
        <authorList>
            <person name="Berezikov E."/>
        </authorList>
    </citation>
    <scope>NUCLEOTIDE SEQUENCE [LARGE SCALE GENOMIC DNA]</scope>
    <source>
        <strain evidence="3">DV1</strain>
        <tissue evidence="3">Whole organism</tissue>
    </source>
</reference>
<name>A0A267EZV0_9PLAT</name>
<dbReference type="Proteomes" id="UP000215902">
    <property type="component" value="Unassembled WGS sequence"/>
</dbReference>
<comment type="caution">
    <text evidence="3">The sequence shown here is derived from an EMBL/GenBank/DDBJ whole genome shotgun (WGS) entry which is preliminary data.</text>
</comment>
<dbReference type="PANTHER" id="PTHR46060">
    <property type="entry name" value="MARINER MOS1 TRANSPOSASE-LIKE PROTEIN"/>
    <property type="match status" value="1"/>
</dbReference>
<dbReference type="InterPro" id="IPR041426">
    <property type="entry name" value="Mos1_HTH"/>
</dbReference>
<dbReference type="Pfam" id="PF17906">
    <property type="entry name" value="HTH_48"/>
    <property type="match status" value="1"/>
</dbReference>
<dbReference type="STRING" id="282301.A0A267EZV0"/>
<dbReference type="InterPro" id="IPR052709">
    <property type="entry name" value="Transposase-MT_Hybrid"/>
</dbReference>
<dbReference type="PANTHER" id="PTHR46060:SF1">
    <property type="entry name" value="MARINER MOS1 TRANSPOSASE-LIKE PROTEIN"/>
    <property type="match status" value="1"/>
</dbReference>
<dbReference type="OrthoDB" id="6154603at2759"/>
<dbReference type="EMBL" id="NIVC01001511">
    <property type="protein sequence ID" value="PAA67045.1"/>
    <property type="molecule type" value="Genomic_DNA"/>
</dbReference>
<organism evidence="3 4">
    <name type="scientific">Macrostomum lignano</name>
    <dbReference type="NCBI Taxonomy" id="282301"/>
    <lineage>
        <taxon>Eukaryota</taxon>
        <taxon>Metazoa</taxon>
        <taxon>Spiralia</taxon>
        <taxon>Lophotrochozoa</taxon>
        <taxon>Platyhelminthes</taxon>
        <taxon>Rhabditophora</taxon>
        <taxon>Macrostomorpha</taxon>
        <taxon>Macrostomida</taxon>
        <taxon>Macrostomidae</taxon>
        <taxon>Macrostomum</taxon>
    </lineage>
</organism>
<protein>
    <recommendedName>
        <fullName evidence="1">Mos1 transposase HTH domain-containing protein</fullName>
    </recommendedName>
</protein>